<proteinExistence type="predicted"/>
<protein>
    <submittedName>
        <fullName evidence="2">Uncharacterized protein</fullName>
    </submittedName>
</protein>
<evidence type="ECO:0000256" key="1">
    <source>
        <dbReference type="SAM" id="MobiDB-lite"/>
    </source>
</evidence>
<reference evidence="2" key="1">
    <citation type="journal article" date="2020" name="Nature">
        <title>Giant virus diversity and host interactions through global metagenomics.</title>
        <authorList>
            <person name="Schulz F."/>
            <person name="Roux S."/>
            <person name="Paez-Espino D."/>
            <person name="Jungbluth S."/>
            <person name="Walsh D.A."/>
            <person name="Denef V.J."/>
            <person name="McMahon K.D."/>
            <person name="Konstantinidis K.T."/>
            <person name="Eloe-Fadrosh E.A."/>
            <person name="Kyrpides N.C."/>
            <person name="Woyke T."/>
        </authorList>
    </citation>
    <scope>NUCLEOTIDE SEQUENCE</scope>
    <source>
        <strain evidence="2">GVMAG-M-3300023184-190</strain>
    </source>
</reference>
<accession>A0A6C0I5A3</accession>
<dbReference type="AlphaFoldDB" id="A0A6C0I5A3"/>
<feature type="compositionally biased region" description="Basic residues" evidence="1">
    <location>
        <begin position="82"/>
        <end position="103"/>
    </location>
</feature>
<sequence>MNFFTRYDILGEKCKVNKDIDEVKNIKIGEGDITKVAKCVGYYIDKGYGPYARHKTLGKWKYLTSEEEMQWRDKKQVIGGGGKKKEKCQTKSKPKKNRNRKTKQNTQKGFPTLHL</sequence>
<feature type="region of interest" description="Disordered" evidence="1">
    <location>
        <begin position="74"/>
        <end position="115"/>
    </location>
</feature>
<name>A0A6C0I5A3_9ZZZZ</name>
<dbReference type="EMBL" id="MN740086">
    <property type="protein sequence ID" value="QHT87323.1"/>
    <property type="molecule type" value="Genomic_DNA"/>
</dbReference>
<organism evidence="2">
    <name type="scientific">viral metagenome</name>
    <dbReference type="NCBI Taxonomy" id="1070528"/>
    <lineage>
        <taxon>unclassified sequences</taxon>
        <taxon>metagenomes</taxon>
        <taxon>organismal metagenomes</taxon>
    </lineage>
</organism>
<evidence type="ECO:0000313" key="2">
    <source>
        <dbReference type="EMBL" id="QHT87323.1"/>
    </source>
</evidence>